<evidence type="ECO:0000313" key="10">
    <source>
        <dbReference type="EMBL" id="CAG2068173.1"/>
    </source>
</evidence>
<dbReference type="PANTHER" id="PTHR12692:SF0">
    <property type="entry name" value="GH11935P"/>
    <property type="match status" value="1"/>
</dbReference>
<evidence type="ECO:0000256" key="3">
    <source>
        <dbReference type="ARBA" id="ARBA00009561"/>
    </source>
</evidence>
<evidence type="ECO:0000256" key="4">
    <source>
        <dbReference type="ARBA" id="ARBA00022692"/>
    </source>
</evidence>
<dbReference type="InterPro" id="IPR021149">
    <property type="entry name" value="OligosaccharylTrfase_OST3/OST6"/>
</dbReference>
<evidence type="ECO:0000256" key="9">
    <source>
        <dbReference type="SAM" id="SignalP"/>
    </source>
</evidence>
<gene>
    <name evidence="10" type="ORF">TPAB3V08_LOCUS15116</name>
</gene>
<keyword evidence="5 9" id="KW-0732">Signal</keyword>
<comment type="similarity">
    <text evidence="3">Belongs to the OST3/OST6 family.</text>
</comment>
<organism evidence="10 11">
    <name type="scientific">Timema podura</name>
    <name type="common">Walking stick</name>
    <dbReference type="NCBI Taxonomy" id="61482"/>
    <lineage>
        <taxon>Eukaryota</taxon>
        <taxon>Metazoa</taxon>
        <taxon>Ecdysozoa</taxon>
        <taxon>Arthropoda</taxon>
        <taxon>Hexapoda</taxon>
        <taxon>Insecta</taxon>
        <taxon>Pterygota</taxon>
        <taxon>Neoptera</taxon>
        <taxon>Polyneoptera</taxon>
        <taxon>Phasmatodea</taxon>
        <taxon>Timematodea</taxon>
        <taxon>Timematoidea</taxon>
        <taxon>Timematidae</taxon>
        <taxon>Timema</taxon>
    </lineage>
</organism>
<reference evidence="10" key="1">
    <citation type="submission" date="2021-03" db="EMBL/GenBank/DDBJ databases">
        <authorList>
            <person name="Tran Van P."/>
        </authorList>
    </citation>
    <scope>NUCLEOTIDE SEQUENCE</scope>
</reference>
<dbReference type="Proteomes" id="UP001153148">
    <property type="component" value="Unassembled WGS sequence"/>
</dbReference>
<comment type="function">
    <text evidence="1">Subunit of the oligosaccharyl transferase (OST) complex that catalyzes the initial transfer of a defined glycan (Glc(3)Man(9)GlcNAc(2) in eukaryotes) from the lipid carrier dolichol-pyrophosphate to an asparagine residue within an Asn-X-Ser/Thr consensus motif in nascent polypeptide chains, the first step in protein N-glycosylation. N-glycosylation occurs cotranslationally and the complex associates with the Sec61 complex at the channel-forming translocon complex that mediates protein translocation across the endoplasmic reticulum (ER). All subunits are required for a maximal enzyme activity.</text>
</comment>
<evidence type="ECO:0000256" key="2">
    <source>
        <dbReference type="ARBA" id="ARBA00004477"/>
    </source>
</evidence>
<evidence type="ECO:0000256" key="5">
    <source>
        <dbReference type="ARBA" id="ARBA00022729"/>
    </source>
</evidence>
<feature type="signal peptide" evidence="9">
    <location>
        <begin position="1"/>
        <end position="26"/>
    </location>
</feature>
<dbReference type="Gene3D" id="3.40.30.10">
    <property type="entry name" value="Glutaredoxin"/>
    <property type="match status" value="1"/>
</dbReference>
<protein>
    <submittedName>
        <fullName evidence="10">Uncharacterized protein</fullName>
    </submittedName>
</protein>
<feature type="chain" id="PRO_5047277803" evidence="9">
    <location>
        <begin position="27"/>
        <end position="136"/>
    </location>
</feature>
<keyword evidence="6" id="KW-0256">Endoplasmic reticulum</keyword>
<evidence type="ECO:0000256" key="6">
    <source>
        <dbReference type="ARBA" id="ARBA00022824"/>
    </source>
</evidence>
<sequence length="136" mass="15449">MKMKCLTCVFVLGLFVAFFIVKSSYGQARRKDGTNLGERVQQLTDMTMKKSIIRFNGNKFRDFVKATPRNYSVVVMFTAMAAQRQCAICRVVDKEGGILEVVHLHGRRVGNRVGKATLTRSNHDSNFNFPIFNRPV</sequence>
<name>A0ABN7PK92_TIMPD</name>
<evidence type="ECO:0000313" key="11">
    <source>
        <dbReference type="Proteomes" id="UP001153148"/>
    </source>
</evidence>
<dbReference type="PANTHER" id="PTHR12692">
    <property type="entry name" value="DOLICHYL-DIPHOSPHOOLIGOSACCHARIDE--PROTEIN GLYCOSYLTRANSFERASE-RELATED"/>
    <property type="match status" value="1"/>
</dbReference>
<accession>A0ABN7PK92</accession>
<proteinExistence type="inferred from homology"/>
<keyword evidence="4" id="KW-0812">Transmembrane</keyword>
<keyword evidence="7" id="KW-1133">Transmembrane helix</keyword>
<dbReference type="Pfam" id="PF04756">
    <property type="entry name" value="OST3_OST6"/>
    <property type="match status" value="1"/>
</dbReference>
<comment type="subcellular location">
    <subcellularLocation>
        <location evidence="2">Endoplasmic reticulum membrane</location>
        <topology evidence="2">Multi-pass membrane protein</topology>
    </subcellularLocation>
</comment>
<keyword evidence="8" id="KW-0472">Membrane</keyword>
<evidence type="ECO:0000256" key="8">
    <source>
        <dbReference type="ARBA" id="ARBA00023136"/>
    </source>
</evidence>
<comment type="caution">
    <text evidence="10">The sequence shown here is derived from an EMBL/GenBank/DDBJ whole genome shotgun (WGS) entry which is preliminary data.</text>
</comment>
<evidence type="ECO:0000256" key="1">
    <source>
        <dbReference type="ARBA" id="ARBA00002791"/>
    </source>
</evidence>
<dbReference type="EMBL" id="CAJPIN010083603">
    <property type="protein sequence ID" value="CAG2068173.1"/>
    <property type="molecule type" value="Genomic_DNA"/>
</dbReference>
<evidence type="ECO:0000256" key="7">
    <source>
        <dbReference type="ARBA" id="ARBA00022989"/>
    </source>
</evidence>
<keyword evidence="11" id="KW-1185">Reference proteome</keyword>